<dbReference type="Proteomes" id="UP000828390">
    <property type="component" value="Unassembled WGS sequence"/>
</dbReference>
<accession>A0A9D4DGN2</accession>
<dbReference type="EMBL" id="JAIWYP010000010">
    <property type="protein sequence ID" value="KAH3747244.1"/>
    <property type="molecule type" value="Genomic_DNA"/>
</dbReference>
<evidence type="ECO:0000313" key="2">
    <source>
        <dbReference type="Proteomes" id="UP000828390"/>
    </source>
</evidence>
<name>A0A9D4DGN2_DREPO</name>
<organism evidence="1 2">
    <name type="scientific">Dreissena polymorpha</name>
    <name type="common">Zebra mussel</name>
    <name type="synonym">Mytilus polymorpha</name>
    <dbReference type="NCBI Taxonomy" id="45954"/>
    <lineage>
        <taxon>Eukaryota</taxon>
        <taxon>Metazoa</taxon>
        <taxon>Spiralia</taxon>
        <taxon>Lophotrochozoa</taxon>
        <taxon>Mollusca</taxon>
        <taxon>Bivalvia</taxon>
        <taxon>Autobranchia</taxon>
        <taxon>Heteroconchia</taxon>
        <taxon>Euheterodonta</taxon>
        <taxon>Imparidentia</taxon>
        <taxon>Neoheterodontei</taxon>
        <taxon>Myida</taxon>
        <taxon>Dreissenoidea</taxon>
        <taxon>Dreissenidae</taxon>
        <taxon>Dreissena</taxon>
    </lineage>
</organism>
<evidence type="ECO:0000313" key="1">
    <source>
        <dbReference type="EMBL" id="KAH3747244.1"/>
    </source>
</evidence>
<comment type="caution">
    <text evidence="1">The sequence shown here is derived from an EMBL/GenBank/DDBJ whole genome shotgun (WGS) entry which is preliminary data.</text>
</comment>
<reference evidence="1" key="2">
    <citation type="submission" date="2020-11" db="EMBL/GenBank/DDBJ databases">
        <authorList>
            <person name="McCartney M.A."/>
            <person name="Auch B."/>
            <person name="Kono T."/>
            <person name="Mallez S."/>
            <person name="Becker A."/>
            <person name="Gohl D.M."/>
            <person name="Silverstein K.A.T."/>
            <person name="Koren S."/>
            <person name="Bechman K.B."/>
            <person name="Herman A."/>
            <person name="Abrahante J.E."/>
            <person name="Garbe J."/>
        </authorList>
    </citation>
    <scope>NUCLEOTIDE SEQUENCE</scope>
    <source>
        <strain evidence="1">Duluth1</strain>
        <tissue evidence="1">Whole animal</tissue>
    </source>
</reference>
<proteinExistence type="predicted"/>
<gene>
    <name evidence="1" type="ORF">DPMN_181667</name>
</gene>
<dbReference type="AlphaFoldDB" id="A0A9D4DGN2"/>
<reference evidence="1" key="1">
    <citation type="journal article" date="2019" name="bioRxiv">
        <title>The Genome of the Zebra Mussel, Dreissena polymorpha: A Resource for Invasive Species Research.</title>
        <authorList>
            <person name="McCartney M.A."/>
            <person name="Auch B."/>
            <person name="Kono T."/>
            <person name="Mallez S."/>
            <person name="Zhang Y."/>
            <person name="Obille A."/>
            <person name="Becker A."/>
            <person name="Abrahante J.E."/>
            <person name="Garbe J."/>
            <person name="Badalamenti J.P."/>
            <person name="Herman A."/>
            <person name="Mangelson H."/>
            <person name="Liachko I."/>
            <person name="Sullivan S."/>
            <person name="Sone E.D."/>
            <person name="Koren S."/>
            <person name="Silverstein K.A.T."/>
            <person name="Beckman K.B."/>
            <person name="Gohl D.M."/>
        </authorList>
    </citation>
    <scope>NUCLEOTIDE SEQUENCE</scope>
    <source>
        <strain evidence="1">Duluth1</strain>
        <tissue evidence="1">Whole animal</tissue>
    </source>
</reference>
<protein>
    <submittedName>
        <fullName evidence="1">Uncharacterized protein</fullName>
    </submittedName>
</protein>
<keyword evidence="2" id="KW-1185">Reference proteome</keyword>
<sequence>MLKFTLHVRNTKKETSTEFKMATETAGDAALPIVEVCLGTHDHVGCQECMTLTLRKEAISTNMSFKVGASNHVISEPGHMTTDSEPEMQFYTCACNMPDKTKLLVDGREHGTEIKRIRVVENNIVTDFLELNLNICCIVAVGSNIAAVSLYEKIAIISLDAKMTVQRYLTFDDHDCEGLGFHDNQLYVSDGMHTLFCYTTEGERLRTIEADFADEDEHLRLGELVLSDDGQIVYSCDYANVFAMDLSGQLLWKFQHDSYKTLSALTVDQNNSVYVSDFEENKVLQIRNRGRNVFVLNDGDCSLVQSPAAAYFCRDHFRLVVFAGGREPASEYP</sequence>
<dbReference type="Gene3D" id="2.120.10.30">
    <property type="entry name" value="TolB, C-terminal domain"/>
    <property type="match status" value="1"/>
</dbReference>
<dbReference type="InterPro" id="IPR011042">
    <property type="entry name" value="6-blade_b-propeller_TolB-like"/>
</dbReference>
<dbReference type="SUPFAM" id="SSF101898">
    <property type="entry name" value="NHL repeat"/>
    <property type="match status" value="1"/>
</dbReference>